<dbReference type="VEuPathDB" id="CryptoDB:Vbra_20309"/>
<keyword evidence="3" id="KW-1185">Reference proteome</keyword>
<feature type="compositionally biased region" description="Basic and acidic residues" evidence="1">
    <location>
        <begin position="503"/>
        <end position="513"/>
    </location>
</feature>
<name>A0A0G4EDY8_VITBC</name>
<feature type="region of interest" description="Disordered" evidence="1">
    <location>
        <begin position="146"/>
        <end position="170"/>
    </location>
</feature>
<reference evidence="2 3" key="1">
    <citation type="submission" date="2014-11" db="EMBL/GenBank/DDBJ databases">
        <authorList>
            <person name="Zhu J."/>
            <person name="Qi W."/>
            <person name="Song R."/>
        </authorList>
    </citation>
    <scope>NUCLEOTIDE SEQUENCE [LARGE SCALE GENOMIC DNA]</scope>
</reference>
<accession>A0A0G4EDY8</accession>
<feature type="region of interest" description="Disordered" evidence="1">
    <location>
        <begin position="668"/>
        <end position="700"/>
    </location>
</feature>
<dbReference type="InParanoid" id="A0A0G4EDY8"/>
<dbReference type="AlphaFoldDB" id="A0A0G4EDY8"/>
<evidence type="ECO:0000313" key="3">
    <source>
        <dbReference type="Proteomes" id="UP000041254"/>
    </source>
</evidence>
<feature type="region of interest" description="Disordered" evidence="1">
    <location>
        <begin position="795"/>
        <end position="857"/>
    </location>
</feature>
<proteinExistence type="predicted"/>
<organism evidence="2 3">
    <name type="scientific">Vitrella brassicaformis (strain CCMP3155)</name>
    <dbReference type="NCBI Taxonomy" id="1169540"/>
    <lineage>
        <taxon>Eukaryota</taxon>
        <taxon>Sar</taxon>
        <taxon>Alveolata</taxon>
        <taxon>Colpodellida</taxon>
        <taxon>Vitrellaceae</taxon>
        <taxon>Vitrella</taxon>
    </lineage>
</organism>
<dbReference type="Proteomes" id="UP000041254">
    <property type="component" value="Unassembled WGS sequence"/>
</dbReference>
<protein>
    <submittedName>
        <fullName evidence="2">Uncharacterized protein</fullName>
    </submittedName>
</protein>
<feature type="region of interest" description="Disordered" evidence="1">
    <location>
        <begin position="204"/>
        <end position="224"/>
    </location>
</feature>
<feature type="region of interest" description="Disordered" evidence="1">
    <location>
        <begin position="500"/>
        <end position="522"/>
    </location>
</feature>
<sequence length="857" mass="92758">MSVLELAAREDGGLDDLLAAAATSIDPIVHEIHKALRQTKGRQREIQDARLSGLPQRGIVPTGRDALRRLMEEELRKDGAGDEQIRRLMRRTAGSGDGVLAGNSSSSTITKPDLLRLFHRMHLRLVLLNSTDPSLLPSIRQSAIRDRQSDSAAPMEIDAGATGSPSCLTGEQQQRLIRQLCRQMVRLHWPDPTTHSEEAAIAAPQAPVPSPPAKEDQATSAGPADSSGVYFASMEWHDDVLEGLIEQSARLASITGMDDGIPSASASPSTSTSQPPFLAALRRVTSEIILLLLCHFLTLPAITSGRPVRRLVLSMTGSFQVLRDHIQKLKQRAGENVSGRMRWLELVWGVAQRHLQMVPFDVIWLLVKAIVKSGPAALHVDGFMVLISLHICGGCCCRCRNLPHIDPADSSHCLIRLARVAQCIWESFVQSLMLRDEPATVCYLLLLRYVLARPRGPPELRSDFLPRFQRFSDRSLPACSSMQLKFPRADLAVSLVDAGEEWPGGRKEEERGAGRKKKKTPAGAVAAAAAAAAERPSCEHTFCPSHECNISRTILQRVSGQASQSPLSPPPPNIPLIWPLNHHQQQHQQRQKRMPSAVEPRVLAAMKESTDSYAALLLFVLTTGDQQLHAFGQMLTTTEGPAQDAAHGDVADLVAGCVSMSVGVGMGDGEEEGGEGRASGVRPVELSQGGRDGGPVSPGERMKTDLIMALRRLVDVEIERLLVRYDSCVFGHILAKMGGLQSSSAVRKGLVAVKKAADEQARKLPGEQERKPDPFADLIRRGDAAAAAAAAGGGAAAASVPPSRPAWPMFPSRLAPQVQQRQRQQNVARSAQHNPAAMDLTGDDQQLQGSPDVIELD</sequence>
<dbReference type="EMBL" id="CDMY01000200">
    <property type="protein sequence ID" value="CEL93964.1"/>
    <property type="molecule type" value="Genomic_DNA"/>
</dbReference>
<feature type="compositionally biased region" description="Low complexity" evidence="1">
    <location>
        <begin position="817"/>
        <end position="832"/>
    </location>
</feature>
<evidence type="ECO:0000256" key="1">
    <source>
        <dbReference type="SAM" id="MobiDB-lite"/>
    </source>
</evidence>
<gene>
    <name evidence="2" type="ORF">Vbra_20309</name>
</gene>
<evidence type="ECO:0000313" key="2">
    <source>
        <dbReference type="EMBL" id="CEL93964.1"/>
    </source>
</evidence>